<sequence length="976" mass="110497">MSNEETGPSEPPVQLREASVEVMDQDEPIVIEDSPRASVQPESAPEPEATNVDEHMTDVTSIREAVADIFNGLGLDINHENYDKVCKQFDTVKQQCVMEGPQEAWLACCVYTTIWSSTPLHIKPHSMPLSVTDLMGYCGLSVMEFFDKLEKWLSMMNAPARLVDYVERVQGNFSVAIVVFDKYLPIFREIFVPNQVAVIVDPTTNQASEMGTYDVFEYIWLGFVAFKKQLTKGSEDLLSCFHLLLVIIDIVVGDMLDQKLTSFIKDDFLRQIEARDSSLLDHFCKKYDGVTLDAKHFRAHWFLAQCKAFVERGEIRMNTSTFAEFLDNIFVNHEFLSRIHLEAVMERFEIDERIFTQRLAPAMLYDESVDIGLAVGIRPQPDGTLAKNAELLAHKCAENVLNKVNAARCLRTPLSGRAYIANSDLHVPEDRVDVEENRIAQLNALVEVSDDHIYDSFHEMMKKIPSDISNSLADRVNKLNDTLRTRIVAENQATPDYDASFSKDIDRRSLDVNSLLHRFLQRITLMESNKLGNANAVAEQLASIFQRSEFITSLWVCALEIVLFTYNSAREFPWSTQLVGIPCITFFKIIEPVIRCDADLSRDMLKHLSRVEERVLEEMAWSSDSPLWKTLSPENPFPAYEEVSLHERGGEPATTRPIPLNAPTAQNASLVNRYCLTPVPNRANAKRRLDYGTSTAEDVEYGEPSSKKIGKVRNSSLYVFARKAYYLAALHLNDLCDRVRMDEKGRRRAWTLFEHILCSETRLMHGRHIDQNIMCCLYIVSKASALSINFHEILYHYRHQPQASSRVYRNVLIEPVAGTPSIVSGADDSVSRDSIASTHSIPAVSVATGMRSASTMPAPGMTSAPPTPEPMNFEYADLIQYYNRVFIKGVSDYVRKLVASDEQKIQLLPIPTVRFNTQSPRRTITSNLCVTPLGNLPTTPGRPMVYKMNRSPSKDLHRINNVVRTAVQQPLFRVVQ</sequence>
<dbReference type="GO" id="GO:0005667">
    <property type="term" value="C:transcription regulator complex"/>
    <property type="evidence" value="ECO:0007669"/>
    <property type="project" value="TreeGrafter"/>
</dbReference>
<dbReference type="GO" id="GO:0006357">
    <property type="term" value="P:regulation of transcription by RNA polymerase II"/>
    <property type="evidence" value="ECO:0007669"/>
    <property type="project" value="InterPro"/>
</dbReference>
<dbReference type="GO" id="GO:0000785">
    <property type="term" value="C:chromatin"/>
    <property type="evidence" value="ECO:0007669"/>
    <property type="project" value="TreeGrafter"/>
</dbReference>
<reference evidence="12" key="2">
    <citation type="submission" date="2020-10" db="UniProtKB">
        <authorList>
            <consortium name="WormBaseParasite"/>
        </authorList>
    </citation>
    <scope>IDENTIFICATION</scope>
</reference>
<dbReference type="SMART" id="SM01367">
    <property type="entry name" value="DUF3452"/>
    <property type="match status" value="1"/>
</dbReference>
<dbReference type="Pfam" id="PF01858">
    <property type="entry name" value="RB_A"/>
    <property type="match status" value="1"/>
</dbReference>
<feature type="region of interest" description="Disordered" evidence="8">
    <location>
        <begin position="1"/>
        <end position="53"/>
    </location>
</feature>
<dbReference type="PANTHER" id="PTHR13742">
    <property type="entry name" value="RETINOBLASTOMA-ASSOCIATED PROTEIN RB -RELATED"/>
    <property type="match status" value="1"/>
</dbReference>
<dbReference type="InterPro" id="IPR024599">
    <property type="entry name" value="RB_N"/>
</dbReference>
<evidence type="ECO:0000259" key="9">
    <source>
        <dbReference type="SMART" id="SM01367"/>
    </source>
</evidence>
<dbReference type="InterPro" id="IPR002720">
    <property type="entry name" value="RB_A"/>
</dbReference>
<proteinExistence type="inferred from homology"/>
<keyword evidence="6" id="KW-0539">Nucleus</keyword>
<dbReference type="InterPro" id="IPR036915">
    <property type="entry name" value="Cyclin-like_sf"/>
</dbReference>
<name>A0A7E4UQI1_PANRE</name>
<organism evidence="11 12">
    <name type="scientific">Panagrellus redivivus</name>
    <name type="common">Microworm</name>
    <dbReference type="NCBI Taxonomy" id="6233"/>
    <lineage>
        <taxon>Eukaryota</taxon>
        <taxon>Metazoa</taxon>
        <taxon>Ecdysozoa</taxon>
        <taxon>Nematoda</taxon>
        <taxon>Chromadorea</taxon>
        <taxon>Rhabditida</taxon>
        <taxon>Tylenchina</taxon>
        <taxon>Panagrolaimomorpha</taxon>
        <taxon>Panagrolaimoidea</taxon>
        <taxon>Panagrolaimidae</taxon>
        <taxon>Panagrellus</taxon>
    </lineage>
</organism>
<dbReference type="Pfam" id="PF11934">
    <property type="entry name" value="DUF3452"/>
    <property type="match status" value="1"/>
</dbReference>
<evidence type="ECO:0000259" key="10">
    <source>
        <dbReference type="SMART" id="SM01368"/>
    </source>
</evidence>
<evidence type="ECO:0000256" key="6">
    <source>
        <dbReference type="ARBA" id="ARBA00023242"/>
    </source>
</evidence>
<dbReference type="InterPro" id="IPR028309">
    <property type="entry name" value="RB_fam"/>
</dbReference>
<dbReference type="InterPro" id="IPR002719">
    <property type="entry name" value="RB_B"/>
</dbReference>
<accession>A0A7E4UQI1</accession>
<keyword evidence="4" id="KW-0805">Transcription regulation</keyword>
<evidence type="ECO:0000256" key="8">
    <source>
        <dbReference type="SAM" id="MobiDB-lite"/>
    </source>
</evidence>
<keyword evidence="7" id="KW-0131">Cell cycle</keyword>
<dbReference type="Pfam" id="PF01857">
    <property type="entry name" value="RB_B"/>
    <property type="match status" value="1"/>
</dbReference>
<evidence type="ECO:0000256" key="1">
    <source>
        <dbReference type="ARBA" id="ARBA00004123"/>
    </source>
</evidence>
<dbReference type="GO" id="GO:2000134">
    <property type="term" value="P:negative regulation of G1/S transition of mitotic cell cycle"/>
    <property type="evidence" value="ECO:0007669"/>
    <property type="project" value="TreeGrafter"/>
</dbReference>
<dbReference type="GO" id="GO:0005634">
    <property type="term" value="C:nucleus"/>
    <property type="evidence" value="ECO:0007669"/>
    <property type="project" value="UniProtKB-SubCell"/>
</dbReference>
<dbReference type="SUPFAM" id="SSF47954">
    <property type="entry name" value="Cyclin-like"/>
    <property type="match status" value="2"/>
</dbReference>
<evidence type="ECO:0000256" key="3">
    <source>
        <dbReference type="ARBA" id="ARBA00022491"/>
    </source>
</evidence>
<evidence type="ECO:0000313" key="11">
    <source>
        <dbReference type="Proteomes" id="UP000492821"/>
    </source>
</evidence>
<dbReference type="AlphaFoldDB" id="A0A7E4UQI1"/>
<dbReference type="GO" id="GO:0000977">
    <property type="term" value="F:RNA polymerase II transcription regulatory region sequence-specific DNA binding"/>
    <property type="evidence" value="ECO:0007669"/>
    <property type="project" value="TreeGrafter"/>
</dbReference>
<dbReference type="GO" id="GO:0030154">
    <property type="term" value="P:cell differentiation"/>
    <property type="evidence" value="ECO:0007669"/>
    <property type="project" value="TreeGrafter"/>
</dbReference>
<comment type="subcellular location">
    <subcellularLocation>
        <location evidence="1">Nucleus</location>
    </subcellularLocation>
</comment>
<dbReference type="PANTHER" id="PTHR13742:SF17">
    <property type="entry name" value="RE32990P-RELATED"/>
    <property type="match status" value="1"/>
</dbReference>
<evidence type="ECO:0000313" key="12">
    <source>
        <dbReference type="WBParaSite" id="Pan_g11277.t1"/>
    </source>
</evidence>
<keyword evidence="5" id="KW-0804">Transcription</keyword>
<dbReference type="SMART" id="SM01368">
    <property type="entry name" value="RB_A"/>
    <property type="match status" value="1"/>
</dbReference>
<comment type="similarity">
    <text evidence="2">Belongs to the retinoblastoma protein (RB) family.</text>
</comment>
<evidence type="ECO:0000256" key="2">
    <source>
        <dbReference type="ARBA" id="ARBA00009475"/>
    </source>
</evidence>
<dbReference type="WBParaSite" id="Pan_g11277.t1">
    <property type="protein sequence ID" value="Pan_g11277.t1"/>
    <property type="gene ID" value="Pan_g11277"/>
</dbReference>
<feature type="domain" description="Retinoblastoma-associated protein A-box" evidence="10">
    <location>
        <begin position="432"/>
        <end position="631"/>
    </location>
</feature>
<evidence type="ECO:0000256" key="4">
    <source>
        <dbReference type="ARBA" id="ARBA00023015"/>
    </source>
</evidence>
<evidence type="ECO:0000256" key="7">
    <source>
        <dbReference type="ARBA" id="ARBA00023306"/>
    </source>
</evidence>
<keyword evidence="3" id="KW-0678">Repressor</keyword>
<dbReference type="Gene3D" id="1.10.472.140">
    <property type="match status" value="1"/>
</dbReference>
<reference evidence="11" key="1">
    <citation type="journal article" date="2013" name="Genetics">
        <title>The draft genome and transcriptome of Panagrellus redivivus are shaped by the harsh demands of a free-living lifestyle.</title>
        <authorList>
            <person name="Srinivasan J."/>
            <person name="Dillman A.R."/>
            <person name="Macchietto M.G."/>
            <person name="Heikkinen L."/>
            <person name="Lakso M."/>
            <person name="Fracchia K.M."/>
            <person name="Antoshechkin I."/>
            <person name="Mortazavi A."/>
            <person name="Wong G."/>
            <person name="Sternberg P.W."/>
        </authorList>
    </citation>
    <scope>NUCLEOTIDE SEQUENCE [LARGE SCALE GENOMIC DNA]</scope>
    <source>
        <strain evidence="11">MT8872</strain>
    </source>
</reference>
<dbReference type="Proteomes" id="UP000492821">
    <property type="component" value="Unassembled WGS sequence"/>
</dbReference>
<evidence type="ECO:0000256" key="5">
    <source>
        <dbReference type="ARBA" id="ARBA00023163"/>
    </source>
</evidence>
<protein>
    <submittedName>
        <fullName evidence="12">CULLIN_2 domain-containing protein</fullName>
    </submittedName>
</protein>
<dbReference type="Gene3D" id="1.10.472.10">
    <property type="entry name" value="Cyclin-like"/>
    <property type="match status" value="2"/>
</dbReference>
<feature type="domain" description="Retinoblastoma-associated protein N-terminal" evidence="9">
    <location>
        <begin position="116"/>
        <end position="254"/>
    </location>
</feature>
<keyword evidence="11" id="KW-1185">Reference proteome</keyword>